<evidence type="ECO:0000313" key="13">
    <source>
        <dbReference type="Proteomes" id="UP000275394"/>
    </source>
</evidence>
<dbReference type="Proteomes" id="UP000275394">
    <property type="component" value="Unassembled WGS sequence"/>
</dbReference>
<dbReference type="Gene3D" id="3.40.50.300">
    <property type="entry name" value="P-loop containing nucleotide triphosphate hydrolases"/>
    <property type="match status" value="2"/>
</dbReference>
<evidence type="ECO:0000313" key="12">
    <source>
        <dbReference type="EMBL" id="ROS04704.1"/>
    </source>
</evidence>
<dbReference type="GO" id="GO:0016818">
    <property type="term" value="F:hydrolase activity, acting on acid anhydrides, in phosphorus-containing anhydrides"/>
    <property type="evidence" value="ECO:0007669"/>
    <property type="project" value="InterPro"/>
</dbReference>
<keyword evidence="13" id="KW-1185">Reference proteome</keyword>
<evidence type="ECO:0000256" key="8">
    <source>
        <dbReference type="ARBA" id="ARBA00023125"/>
    </source>
</evidence>
<dbReference type="GO" id="GO:0006139">
    <property type="term" value="P:nucleobase-containing compound metabolic process"/>
    <property type="evidence" value="ECO:0007669"/>
    <property type="project" value="InterPro"/>
</dbReference>
<evidence type="ECO:0000256" key="6">
    <source>
        <dbReference type="ARBA" id="ARBA00023004"/>
    </source>
</evidence>
<keyword evidence="4 12" id="KW-0347">Helicase</keyword>
<evidence type="ECO:0000256" key="1">
    <source>
        <dbReference type="ARBA" id="ARBA00022723"/>
    </source>
</evidence>
<dbReference type="InterPro" id="IPR010614">
    <property type="entry name" value="RAD3-like_helicase_DEAD"/>
</dbReference>
<gene>
    <name evidence="12" type="ORF">EDC56_0217</name>
</gene>
<reference evidence="12 13" key="1">
    <citation type="submission" date="2018-11" db="EMBL/GenBank/DDBJ databases">
        <title>Genomic Encyclopedia of Type Strains, Phase IV (KMG-IV): sequencing the most valuable type-strain genomes for metagenomic binning, comparative biology and taxonomic classification.</title>
        <authorList>
            <person name="Goeker M."/>
        </authorList>
    </citation>
    <scope>NUCLEOTIDE SEQUENCE [LARGE SCALE GENOMIC DNA]</scope>
    <source>
        <strain evidence="12 13">DSM 100316</strain>
    </source>
</reference>
<dbReference type="InterPro" id="IPR027417">
    <property type="entry name" value="P-loop_NTPase"/>
</dbReference>
<evidence type="ECO:0000256" key="9">
    <source>
        <dbReference type="ARBA" id="ARBA00023235"/>
    </source>
</evidence>
<dbReference type="InterPro" id="IPR045028">
    <property type="entry name" value="DinG/Rad3-like"/>
</dbReference>
<proteinExistence type="inferred from homology"/>
<evidence type="ECO:0000256" key="10">
    <source>
        <dbReference type="ARBA" id="ARBA00038058"/>
    </source>
</evidence>
<evidence type="ECO:0000256" key="3">
    <source>
        <dbReference type="ARBA" id="ARBA00022801"/>
    </source>
</evidence>
<evidence type="ECO:0000256" key="7">
    <source>
        <dbReference type="ARBA" id="ARBA00023014"/>
    </source>
</evidence>
<evidence type="ECO:0000256" key="4">
    <source>
        <dbReference type="ARBA" id="ARBA00022806"/>
    </source>
</evidence>
<dbReference type="InterPro" id="IPR014013">
    <property type="entry name" value="Helic_SF1/SF2_ATP-bd_DinG/Rad3"/>
</dbReference>
<dbReference type="SMART" id="SM00491">
    <property type="entry name" value="HELICc2"/>
    <property type="match status" value="1"/>
</dbReference>
<dbReference type="PANTHER" id="PTHR11472:SF34">
    <property type="entry name" value="REGULATOR OF TELOMERE ELONGATION HELICASE 1"/>
    <property type="match status" value="1"/>
</dbReference>
<keyword evidence="7" id="KW-0411">Iron-sulfur</keyword>
<name>A0A3N2DY41_9GAMM</name>
<dbReference type="Pfam" id="PF13307">
    <property type="entry name" value="Helicase_C_2"/>
    <property type="match status" value="1"/>
</dbReference>
<keyword evidence="2" id="KW-0547">Nucleotide-binding</keyword>
<keyword evidence="1" id="KW-0479">Metal-binding</keyword>
<dbReference type="GO" id="GO:0051536">
    <property type="term" value="F:iron-sulfur cluster binding"/>
    <property type="evidence" value="ECO:0007669"/>
    <property type="project" value="UniProtKB-KW"/>
</dbReference>
<keyword evidence="9" id="KW-0413">Isomerase</keyword>
<comment type="caution">
    <text evidence="12">The sequence shown here is derived from an EMBL/GenBank/DDBJ whole genome shotgun (WGS) entry which is preliminary data.</text>
</comment>
<evidence type="ECO:0000259" key="11">
    <source>
        <dbReference type="PROSITE" id="PS51193"/>
    </source>
</evidence>
<dbReference type="EMBL" id="RKHR01000003">
    <property type="protein sequence ID" value="ROS04704.1"/>
    <property type="molecule type" value="Genomic_DNA"/>
</dbReference>
<sequence length="649" mass="73332">MYNTVFTLRCKEDMSAKLFSAEGLIASRWPPFIYRCDQQELAGEVDALFKKGGVLLAEAPTGTGKTFAYLTSVLQAEQPSIISTSSHALQQQLVQRDIPQLAKILGRSCKVVELLGITNYYCPKQGGAASGEGGARQLRRRAEALHHYWLQQGEPVIPWRTLASDAGIESAQLYAHVTVSQGDCTAEKCPWYERCPYFRQRHQLTTADIAVVNHALFYSTMAPLSQSIRGRFTQVVFDEAHRLEQLAIDRSTTIFDRADLERVLAPLQRWVQGEEDGAELGQLIRRCRKLLQLLELRLQRLQPESSGDWPELCLREPRLMAVWQPWRRSFRLLLAYMRLWGLRSGRFLQAEKTLLRYQHSLSPLQPGALLWYQRRQGRLSIHSVYLQQADAITNLPQTSLFISSSLSVDGDFSAFSDTLRLEKYDFYCSQLAPGEDLRARYYLPASLPAPGMQGHIEALMTDVLPLLRHNQGRALLLFSSLDNRKIAEGWLRQYADDFNLCVASRGAISQAVAQFSRRANSLLLATGLWDGLDIPGANLSLVIIDKIPFSSPDDFRVQARSKMLNMQGRDPFVEWQLPQAILRLRQGVGRLIRADNDGGVVVIGDSRLHYQGYRQQIMAALPQYPMTSDRQVALSFIESRPSFNVATVS</sequence>
<accession>A0A3N2DY41</accession>
<dbReference type="GO" id="GO:0046872">
    <property type="term" value="F:metal ion binding"/>
    <property type="evidence" value="ECO:0007669"/>
    <property type="project" value="UniProtKB-KW"/>
</dbReference>
<feature type="domain" description="Helicase ATP-binding" evidence="11">
    <location>
        <begin position="24"/>
        <end position="287"/>
    </location>
</feature>
<keyword evidence="5" id="KW-0067">ATP-binding</keyword>
<evidence type="ECO:0000256" key="5">
    <source>
        <dbReference type="ARBA" id="ARBA00022840"/>
    </source>
</evidence>
<dbReference type="GO" id="GO:0003677">
    <property type="term" value="F:DNA binding"/>
    <property type="evidence" value="ECO:0007669"/>
    <property type="project" value="UniProtKB-KW"/>
</dbReference>
<dbReference type="PANTHER" id="PTHR11472">
    <property type="entry name" value="DNA REPAIR DEAD HELICASE RAD3/XP-D SUBFAMILY MEMBER"/>
    <property type="match status" value="1"/>
</dbReference>
<organism evidence="12 13">
    <name type="scientific">Sinobacterium caligoides</name>
    <dbReference type="NCBI Taxonomy" id="933926"/>
    <lineage>
        <taxon>Bacteria</taxon>
        <taxon>Pseudomonadati</taxon>
        <taxon>Pseudomonadota</taxon>
        <taxon>Gammaproteobacteria</taxon>
        <taxon>Cellvibrionales</taxon>
        <taxon>Spongiibacteraceae</taxon>
        <taxon>Sinobacterium</taxon>
    </lineage>
</organism>
<dbReference type="PROSITE" id="PS51193">
    <property type="entry name" value="HELICASE_ATP_BIND_2"/>
    <property type="match status" value="1"/>
</dbReference>
<dbReference type="InterPro" id="IPR006555">
    <property type="entry name" value="ATP-dep_Helicase_C"/>
</dbReference>
<dbReference type="GO" id="GO:0005524">
    <property type="term" value="F:ATP binding"/>
    <property type="evidence" value="ECO:0007669"/>
    <property type="project" value="UniProtKB-KW"/>
</dbReference>
<dbReference type="SUPFAM" id="SSF52540">
    <property type="entry name" value="P-loop containing nucleoside triphosphate hydrolases"/>
    <property type="match status" value="2"/>
</dbReference>
<keyword evidence="6" id="KW-0408">Iron</keyword>
<keyword evidence="3" id="KW-0378">Hydrolase</keyword>
<dbReference type="GO" id="GO:0003678">
    <property type="term" value="F:DNA helicase activity"/>
    <property type="evidence" value="ECO:0007669"/>
    <property type="project" value="InterPro"/>
</dbReference>
<comment type="similarity">
    <text evidence="10">Belongs to the helicase family. DinG subfamily.</text>
</comment>
<keyword evidence="8" id="KW-0238">DNA-binding</keyword>
<evidence type="ECO:0000256" key="2">
    <source>
        <dbReference type="ARBA" id="ARBA00022741"/>
    </source>
</evidence>
<dbReference type="Pfam" id="PF06733">
    <property type="entry name" value="DEAD_2"/>
    <property type="match status" value="1"/>
</dbReference>
<dbReference type="AlphaFoldDB" id="A0A3N2DY41"/>
<protein>
    <submittedName>
        <fullName evidence="12">ATP-dependent DNA helicase DinG</fullName>
    </submittedName>
</protein>